<comment type="caution">
    <text evidence="2">The sequence shown here is derived from an EMBL/GenBank/DDBJ whole genome shotgun (WGS) entry which is preliminary data.</text>
</comment>
<feature type="compositionally biased region" description="Basic residues" evidence="1">
    <location>
        <begin position="436"/>
        <end position="449"/>
    </location>
</feature>
<proteinExistence type="predicted"/>
<feature type="region of interest" description="Disordered" evidence="1">
    <location>
        <begin position="419"/>
        <end position="457"/>
    </location>
</feature>
<dbReference type="AlphaFoldDB" id="A0A9P5H4D7"/>
<keyword evidence="3" id="KW-1185">Reference proteome</keyword>
<name>A0A9P5H4D7_9HYPO</name>
<gene>
    <name evidence="2" type="ORF">G7Z17_g11214</name>
</gene>
<reference evidence="2" key="1">
    <citation type="submission" date="2020-03" db="EMBL/GenBank/DDBJ databases">
        <title>Draft Genome Sequence of Cylindrodendrum hubeiense.</title>
        <authorList>
            <person name="Buettner E."/>
            <person name="Kellner H."/>
        </authorList>
    </citation>
    <scope>NUCLEOTIDE SEQUENCE</scope>
    <source>
        <strain evidence="2">IHI 201604</strain>
    </source>
</reference>
<sequence>MTFPFTPTQPVSLFGDSTPQVHVSGLITPPDSPIEEFVPRYEKHTDSSAAAAYSPSIKIECGITHPISQVRTMATALEHARNNREFPSTTTSSMDTQAVIEDYERLMRLRQARGDLSLPAPEAYNLLRVEIARQIIDRDASIEESESNTEATRRVNSYLRSVEQERRYFDAANTILQRRGVSSPTQLDLDNVGEELCSIIEQTIEQSISDATGPLRLNVNSLHNETTDFKEQNDALGRQIDMHYHVLEQQTSTNTALLSMFEPQSKNIQATADQLVTTTKNLQATEVQLVATTKNLQATEEQLTLATGNTQTMDDQLTLATGNIQAMDRQLTLAANNVHATECQLSMAADFTNLLSQVVVNLPGAINQVVYTAVQQQTQDTYRNILEAQQKVILDLEMRSREIQSMAKEVEARRLQLASQGQGFGSTHISSSKSRGPGRKSKGKMRKMVNKVFSSQR</sequence>
<dbReference type="Proteomes" id="UP000722485">
    <property type="component" value="Unassembled WGS sequence"/>
</dbReference>
<organism evidence="2 3">
    <name type="scientific">Cylindrodendrum hubeiense</name>
    <dbReference type="NCBI Taxonomy" id="595255"/>
    <lineage>
        <taxon>Eukaryota</taxon>
        <taxon>Fungi</taxon>
        <taxon>Dikarya</taxon>
        <taxon>Ascomycota</taxon>
        <taxon>Pezizomycotina</taxon>
        <taxon>Sordariomycetes</taxon>
        <taxon>Hypocreomycetidae</taxon>
        <taxon>Hypocreales</taxon>
        <taxon>Nectriaceae</taxon>
        <taxon>Cylindrodendrum</taxon>
    </lineage>
</organism>
<feature type="compositionally biased region" description="Polar residues" evidence="1">
    <location>
        <begin position="419"/>
        <end position="429"/>
    </location>
</feature>
<protein>
    <submittedName>
        <fullName evidence="2">Uncharacterized protein</fullName>
    </submittedName>
</protein>
<evidence type="ECO:0000313" key="2">
    <source>
        <dbReference type="EMBL" id="KAF7542859.1"/>
    </source>
</evidence>
<dbReference type="EMBL" id="JAANBB010000408">
    <property type="protein sequence ID" value="KAF7542859.1"/>
    <property type="molecule type" value="Genomic_DNA"/>
</dbReference>
<dbReference type="OrthoDB" id="3903267at2759"/>
<evidence type="ECO:0000313" key="3">
    <source>
        <dbReference type="Proteomes" id="UP000722485"/>
    </source>
</evidence>
<evidence type="ECO:0000256" key="1">
    <source>
        <dbReference type="SAM" id="MobiDB-lite"/>
    </source>
</evidence>
<accession>A0A9P5H4D7</accession>